<dbReference type="AlphaFoldDB" id="G4TL08"/>
<evidence type="ECO:0000256" key="2">
    <source>
        <dbReference type="ARBA" id="ARBA00008335"/>
    </source>
</evidence>
<evidence type="ECO:0000313" key="9">
    <source>
        <dbReference type="Proteomes" id="UP000007148"/>
    </source>
</evidence>
<dbReference type="Proteomes" id="UP000007148">
    <property type="component" value="Unassembled WGS sequence"/>
</dbReference>
<organism evidence="8 9">
    <name type="scientific">Serendipita indica (strain DSM 11827)</name>
    <name type="common">Root endophyte fungus</name>
    <name type="synonym">Piriformospora indica</name>
    <dbReference type="NCBI Taxonomy" id="1109443"/>
    <lineage>
        <taxon>Eukaryota</taxon>
        <taxon>Fungi</taxon>
        <taxon>Dikarya</taxon>
        <taxon>Basidiomycota</taxon>
        <taxon>Agaricomycotina</taxon>
        <taxon>Agaricomycetes</taxon>
        <taxon>Sebacinales</taxon>
        <taxon>Serendipitaceae</taxon>
        <taxon>Serendipita</taxon>
    </lineage>
</organism>
<keyword evidence="9" id="KW-1185">Reference proteome</keyword>
<dbReference type="GO" id="GO:0012505">
    <property type="term" value="C:endomembrane system"/>
    <property type="evidence" value="ECO:0007669"/>
    <property type="project" value="UniProtKB-SubCell"/>
</dbReference>
<evidence type="ECO:0000256" key="7">
    <source>
        <dbReference type="SAM" id="Phobius"/>
    </source>
</evidence>
<keyword evidence="3" id="KW-0813">Transport</keyword>
<keyword evidence="4 7" id="KW-0812">Transmembrane</keyword>
<evidence type="ECO:0000313" key="8">
    <source>
        <dbReference type="EMBL" id="CCA71999.1"/>
    </source>
</evidence>
<name>G4TL08_SERID</name>
<evidence type="ECO:0000256" key="1">
    <source>
        <dbReference type="ARBA" id="ARBA00004127"/>
    </source>
</evidence>
<evidence type="ECO:0000256" key="5">
    <source>
        <dbReference type="ARBA" id="ARBA00022989"/>
    </source>
</evidence>
<dbReference type="InParanoid" id="G4TL08"/>
<protein>
    <submittedName>
        <fullName evidence="8">Related to DHA1 transporter-Laccaria bicolor</fullName>
    </submittedName>
</protein>
<dbReference type="HOGENOM" id="CLU_021993_4_1_1"/>
<sequence length="78" mass="8458">MYPLCINHAGWILPRKILTGSIGRIAGFGQAGSAVIPFMTGALASRFGIKPLQPLLVAMMGLMTALWEIIPNHAKRRD</sequence>
<comment type="subcellular location">
    <subcellularLocation>
        <location evidence="1">Endomembrane system</location>
        <topology evidence="1">Multi-pass membrane protein</topology>
    </subcellularLocation>
</comment>
<feature type="transmembrane region" description="Helical" evidence="7">
    <location>
        <begin position="25"/>
        <end position="45"/>
    </location>
</feature>
<dbReference type="PANTHER" id="PTHR23514:SF3">
    <property type="entry name" value="BYPASS OF STOP CODON PROTEIN 6"/>
    <property type="match status" value="1"/>
</dbReference>
<dbReference type="SUPFAM" id="SSF103473">
    <property type="entry name" value="MFS general substrate transporter"/>
    <property type="match status" value="1"/>
</dbReference>
<dbReference type="InterPro" id="IPR036259">
    <property type="entry name" value="MFS_trans_sf"/>
</dbReference>
<dbReference type="EMBL" id="CAFZ01000143">
    <property type="protein sequence ID" value="CCA71999.1"/>
    <property type="molecule type" value="Genomic_DNA"/>
</dbReference>
<gene>
    <name evidence="8" type="ORF">PIIN_05934</name>
</gene>
<dbReference type="InterPro" id="IPR051788">
    <property type="entry name" value="MFS_Transporter"/>
</dbReference>
<evidence type="ECO:0000256" key="3">
    <source>
        <dbReference type="ARBA" id="ARBA00022448"/>
    </source>
</evidence>
<keyword evidence="6 7" id="KW-0472">Membrane</keyword>
<proteinExistence type="inferred from homology"/>
<dbReference type="STRING" id="1109443.G4TL08"/>
<evidence type="ECO:0000256" key="6">
    <source>
        <dbReference type="ARBA" id="ARBA00023136"/>
    </source>
</evidence>
<evidence type="ECO:0000256" key="4">
    <source>
        <dbReference type="ARBA" id="ARBA00022692"/>
    </source>
</evidence>
<dbReference type="GO" id="GO:0016020">
    <property type="term" value="C:membrane"/>
    <property type="evidence" value="ECO:0007669"/>
    <property type="project" value="TreeGrafter"/>
</dbReference>
<accession>G4TL08</accession>
<comment type="similarity">
    <text evidence="2">Belongs to the major facilitator superfamily.</text>
</comment>
<feature type="transmembrane region" description="Helical" evidence="7">
    <location>
        <begin position="51"/>
        <end position="70"/>
    </location>
</feature>
<dbReference type="OrthoDB" id="413079at2759"/>
<reference evidence="8 9" key="1">
    <citation type="journal article" date="2011" name="PLoS Pathog.">
        <title>Endophytic Life Strategies Decoded by Genome and Transcriptome Analyses of the Mutualistic Root Symbiont Piriformospora indica.</title>
        <authorList>
            <person name="Zuccaro A."/>
            <person name="Lahrmann U."/>
            <person name="Guldener U."/>
            <person name="Langen G."/>
            <person name="Pfiffi S."/>
            <person name="Biedenkopf D."/>
            <person name="Wong P."/>
            <person name="Samans B."/>
            <person name="Grimm C."/>
            <person name="Basiewicz M."/>
            <person name="Murat C."/>
            <person name="Martin F."/>
            <person name="Kogel K.H."/>
        </authorList>
    </citation>
    <scope>NUCLEOTIDE SEQUENCE [LARGE SCALE GENOMIC DNA]</scope>
    <source>
        <strain evidence="8 9">DSM 11827</strain>
    </source>
</reference>
<keyword evidence="5 7" id="KW-1133">Transmembrane helix</keyword>
<dbReference type="PANTHER" id="PTHR23514">
    <property type="entry name" value="BYPASS OF STOP CODON PROTEIN 6"/>
    <property type="match status" value="1"/>
</dbReference>
<comment type="caution">
    <text evidence="8">The sequence shown here is derived from an EMBL/GenBank/DDBJ whole genome shotgun (WGS) entry which is preliminary data.</text>
</comment>